<evidence type="ECO:0008006" key="4">
    <source>
        <dbReference type="Google" id="ProtNLM"/>
    </source>
</evidence>
<keyword evidence="1" id="KW-0472">Membrane</keyword>
<organism evidence="2 3">
    <name type="scientific">Macrosiphum euphorbiae</name>
    <name type="common">potato aphid</name>
    <dbReference type="NCBI Taxonomy" id="13131"/>
    <lineage>
        <taxon>Eukaryota</taxon>
        <taxon>Metazoa</taxon>
        <taxon>Ecdysozoa</taxon>
        <taxon>Arthropoda</taxon>
        <taxon>Hexapoda</taxon>
        <taxon>Insecta</taxon>
        <taxon>Pterygota</taxon>
        <taxon>Neoptera</taxon>
        <taxon>Paraneoptera</taxon>
        <taxon>Hemiptera</taxon>
        <taxon>Sternorrhyncha</taxon>
        <taxon>Aphidomorpha</taxon>
        <taxon>Aphidoidea</taxon>
        <taxon>Aphididae</taxon>
        <taxon>Macrosiphini</taxon>
        <taxon>Macrosiphum</taxon>
    </lineage>
</organism>
<accession>A0AAV0XJN6</accession>
<protein>
    <recommendedName>
        <fullName evidence="4">TNFR-Cys domain-containing protein</fullName>
    </recommendedName>
</protein>
<gene>
    <name evidence="2" type="ORF">MEUPH1_LOCUS22140</name>
</gene>
<keyword evidence="3" id="KW-1185">Reference proteome</keyword>
<proteinExistence type="predicted"/>
<evidence type="ECO:0000313" key="3">
    <source>
        <dbReference type="Proteomes" id="UP001160148"/>
    </source>
</evidence>
<keyword evidence="1" id="KW-0812">Transmembrane</keyword>
<evidence type="ECO:0000256" key="1">
    <source>
        <dbReference type="SAM" id="Phobius"/>
    </source>
</evidence>
<dbReference type="AlphaFoldDB" id="A0AAV0XJN6"/>
<keyword evidence="1" id="KW-1133">Transmembrane helix</keyword>
<feature type="transmembrane region" description="Helical" evidence="1">
    <location>
        <begin position="6"/>
        <end position="27"/>
    </location>
</feature>
<sequence>MFLSYATVPMFAFTILLNFFFLNSPIISMEVGTLFEKCEDCLADTCHKDKKRPCISMSTGRYLCFTCEAEFGDDQYYTFEECKAGCTNKNKTCACESMCIVCISKSWLESGGSLEPCYFPSERELNITCK</sequence>
<evidence type="ECO:0000313" key="2">
    <source>
        <dbReference type="EMBL" id="CAI6367692.1"/>
    </source>
</evidence>
<dbReference type="EMBL" id="CARXXK010000005">
    <property type="protein sequence ID" value="CAI6367692.1"/>
    <property type="molecule type" value="Genomic_DNA"/>
</dbReference>
<name>A0AAV0XJN6_9HEMI</name>
<reference evidence="2 3" key="1">
    <citation type="submission" date="2023-01" db="EMBL/GenBank/DDBJ databases">
        <authorList>
            <person name="Whitehead M."/>
        </authorList>
    </citation>
    <scope>NUCLEOTIDE SEQUENCE [LARGE SCALE GENOMIC DNA]</scope>
</reference>
<comment type="caution">
    <text evidence="2">The sequence shown here is derived from an EMBL/GenBank/DDBJ whole genome shotgun (WGS) entry which is preliminary data.</text>
</comment>
<dbReference type="Proteomes" id="UP001160148">
    <property type="component" value="Unassembled WGS sequence"/>
</dbReference>